<comment type="catalytic activity">
    <reaction evidence="1">
        <text>ATP + protein L-histidine = ADP + protein N-phospho-L-histidine.</text>
        <dbReference type="EC" id="2.7.13.3"/>
    </reaction>
</comment>
<reference evidence="13 14" key="1">
    <citation type="submission" date="2024-03" db="EMBL/GenBank/DDBJ databases">
        <title>Human intestinal bacterial collection.</title>
        <authorList>
            <person name="Pauvert C."/>
            <person name="Hitch T.C.A."/>
            <person name="Clavel T."/>
        </authorList>
    </citation>
    <scope>NUCLEOTIDE SEQUENCE [LARGE SCALE GENOMIC DNA]</scope>
    <source>
        <strain evidence="13 14">CLA-JM-H16</strain>
    </source>
</reference>
<evidence type="ECO:0000313" key="13">
    <source>
        <dbReference type="EMBL" id="MEQ2370269.1"/>
    </source>
</evidence>
<evidence type="ECO:0000256" key="9">
    <source>
        <dbReference type="PROSITE-ProRule" id="PRU00169"/>
    </source>
</evidence>
<proteinExistence type="predicted"/>
<dbReference type="Pfam" id="PF00512">
    <property type="entry name" value="HisKA"/>
    <property type="match status" value="1"/>
</dbReference>
<dbReference type="InterPro" id="IPR003661">
    <property type="entry name" value="HisK_dim/P_dom"/>
</dbReference>
<dbReference type="Gene3D" id="3.30.565.10">
    <property type="entry name" value="Histidine kinase-like ATPase, C-terminal domain"/>
    <property type="match status" value="1"/>
</dbReference>
<feature type="compositionally biased region" description="Basic and acidic residues" evidence="10">
    <location>
        <begin position="515"/>
        <end position="534"/>
    </location>
</feature>
<feature type="domain" description="Histidine kinase" evidence="11">
    <location>
        <begin position="292"/>
        <end position="515"/>
    </location>
</feature>
<dbReference type="SUPFAM" id="SSF52172">
    <property type="entry name" value="CheY-like"/>
    <property type="match status" value="1"/>
</dbReference>
<keyword evidence="5" id="KW-0808">Transferase</keyword>
<dbReference type="InterPro" id="IPR004358">
    <property type="entry name" value="Sig_transdc_His_kin-like_C"/>
</dbReference>
<protein>
    <recommendedName>
        <fullName evidence="3">Stage 0 sporulation protein A homolog</fullName>
        <ecNumber evidence="2">2.7.13.3</ecNumber>
    </recommendedName>
</protein>
<comment type="function">
    <text evidence="8">May play the central regulatory role in sporulation. It may be an element of the effector pathway responsible for the activation of sporulation genes in response to nutritional stress. Spo0A may act in concert with spo0H (a sigma factor) to control the expression of some genes that are critical to the sporulation process.</text>
</comment>
<dbReference type="Gene3D" id="1.10.287.130">
    <property type="match status" value="1"/>
</dbReference>
<keyword evidence="7" id="KW-0902">Two-component regulatory system</keyword>
<keyword evidence="4 9" id="KW-0597">Phosphoprotein</keyword>
<keyword evidence="6" id="KW-0418">Kinase</keyword>
<dbReference type="Proteomes" id="UP001473063">
    <property type="component" value="Unassembled WGS sequence"/>
</dbReference>
<keyword evidence="13" id="KW-0067">ATP-binding</keyword>
<dbReference type="CDD" id="cd17546">
    <property type="entry name" value="REC_hyHK_CKI1_RcsC-like"/>
    <property type="match status" value="1"/>
</dbReference>
<evidence type="ECO:0000256" key="7">
    <source>
        <dbReference type="ARBA" id="ARBA00023012"/>
    </source>
</evidence>
<dbReference type="PRINTS" id="PR00344">
    <property type="entry name" value="BCTRLSENSOR"/>
</dbReference>
<evidence type="ECO:0000259" key="12">
    <source>
        <dbReference type="PROSITE" id="PS50110"/>
    </source>
</evidence>
<dbReference type="CDD" id="cd00082">
    <property type="entry name" value="HisKA"/>
    <property type="match status" value="1"/>
</dbReference>
<dbReference type="InterPro" id="IPR036097">
    <property type="entry name" value="HisK_dim/P_sf"/>
</dbReference>
<dbReference type="SUPFAM" id="SSF47384">
    <property type="entry name" value="Homodimeric domain of signal transducing histidine kinase"/>
    <property type="match status" value="1"/>
</dbReference>
<dbReference type="SMART" id="SM00448">
    <property type="entry name" value="REC"/>
    <property type="match status" value="1"/>
</dbReference>
<name>A0ABV1BDL2_9FIRM</name>
<dbReference type="EC" id="2.7.13.3" evidence="2"/>
<dbReference type="Gene3D" id="3.40.50.2300">
    <property type="match status" value="1"/>
</dbReference>
<dbReference type="SMART" id="SM00388">
    <property type="entry name" value="HisKA"/>
    <property type="match status" value="1"/>
</dbReference>
<feature type="domain" description="Response regulatory" evidence="12">
    <location>
        <begin position="544"/>
        <end position="664"/>
    </location>
</feature>
<dbReference type="PANTHER" id="PTHR43047">
    <property type="entry name" value="TWO-COMPONENT HISTIDINE PROTEIN KINASE"/>
    <property type="match status" value="1"/>
</dbReference>
<dbReference type="PROSITE" id="PS50110">
    <property type="entry name" value="RESPONSE_REGULATORY"/>
    <property type="match status" value="1"/>
</dbReference>
<comment type="caution">
    <text evidence="13">The sequence shown here is derived from an EMBL/GenBank/DDBJ whole genome shotgun (WGS) entry which is preliminary data.</text>
</comment>
<dbReference type="PANTHER" id="PTHR43047:SF72">
    <property type="entry name" value="OSMOSENSING HISTIDINE PROTEIN KINASE SLN1"/>
    <property type="match status" value="1"/>
</dbReference>
<organism evidence="13 14">
    <name type="scientific">Blautia aquisgranensis</name>
    <dbReference type="NCBI Taxonomy" id="3133153"/>
    <lineage>
        <taxon>Bacteria</taxon>
        <taxon>Bacillati</taxon>
        <taxon>Bacillota</taxon>
        <taxon>Clostridia</taxon>
        <taxon>Lachnospirales</taxon>
        <taxon>Lachnospiraceae</taxon>
        <taxon>Blautia</taxon>
    </lineage>
</organism>
<evidence type="ECO:0000256" key="2">
    <source>
        <dbReference type="ARBA" id="ARBA00012438"/>
    </source>
</evidence>
<dbReference type="InterPro" id="IPR001789">
    <property type="entry name" value="Sig_transdc_resp-reg_receiver"/>
</dbReference>
<dbReference type="GO" id="GO:0005524">
    <property type="term" value="F:ATP binding"/>
    <property type="evidence" value="ECO:0007669"/>
    <property type="project" value="UniProtKB-KW"/>
</dbReference>
<dbReference type="Gene3D" id="3.30.450.20">
    <property type="entry name" value="PAS domain"/>
    <property type="match status" value="1"/>
</dbReference>
<accession>A0ABV1BDL2</accession>
<evidence type="ECO:0000256" key="8">
    <source>
        <dbReference type="ARBA" id="ARBA00024867"/>
    </source>
</evidence>
<dbReference type="InterPro" id="IPR005467">
    <property type="entry name" value="His_kinase_dom"/>
</dbReference>
<gene>
    <name evidence="13" type="ORF">WMO28_04780</name>
</gene>
<dbReference type="SUPFAM" id="SSF55874">
    <property type="entry name" value="ATPase domain of HSP90 chaperone/DNA topoisomerase II/histidine kinase"/>
    <property type="match status" value="1"/>
</dbReference>
<keyword evidence="13" id="KW-0547">Nucleotide-binding</keyword>
<evidence type="ECO:0000256" key="6">
    <source>
        <dbReference type="ARBA" id="ARBA00022777"/>
    </source>
</evidence>
<feature type="region of interest" description="Disordered" evidence="10">
    <location>
        <begin position="513"/>
        <end position="534"/>
    </location>
</feature>
<dbReference type="InterPro" id="IPR003594">
    <property type="entry name" value="HATPase_dom"/>
</dbReference>
<dbReference type="SMART" id="SM00387">
    <property type="entry name" value="HATPase_c"/>
    <property type="match status" value="1"/>
</dbReference>
<evidence type="ECO:0000256" key="4">
    <source>
        <dbReference type="ARBA" id="ARBA00022553"/>
    </source>
</evidence>
<evidence type="ECO:0000259" key="11">
    <source>
        <dbReference type="PROSITE" id="PS50109"/>
    </source>
</evidence>
<sequence>MGLLDGHDMEEILLESKMGFWKIEFAEGEEPCFYADHVTDELLGISPEMTPEERFRFHRKHIHEDDMEMFMEYSGKLLVERAEIVYRYVHPISGEMYVRCSGKKDNTVKDRICIVGFHQDISETIRVEKGKLAEQRLAEQNYTLRKEHMIQKGYYKDLLDVQNCGLMAYTLPEHKLIHMNAEALRIYGFQSLEEVQRNLGPILKSVYYPDPETALKLRALRSIDDTVEYECVINKGTPKECHAMAKTGIFQTPDGERAVVTTFLDVSQMIMLKTALKQAEEGSRAKTSFLFNMSHDLRTPMNAIIGFAELMKRHWHERTLAENYLYKLEEASSYLLEIINNVLETARIESGKETLKEESNSLEKLYEDLKIITEGTMQEKHLTFSEDIHIRHDCVICDSLKLREIFVNILGNSVKYTPQYGQIRMTVTELESEKENYATYQTVIQDSGIGMSQEYLRHIFEPFSREKNSSESGVIGTGLGLSIVRSLVEMMGGKISVESEEGNGTKFTVVMSHPISEEQKNSAPSDKENRKKEKVSVKKLEGKRILIAEDNALNAEIILTILGDYKIRAELVQDGQRAVDIIKKMPADYYDMILMDIQMPHMDGYEATRAIRSLKGRRSEIPIVAMTANAFEEDRRAAFEAGMNGHIAKPIEIRGLLKTIAEILKLL</sequence>
<evidence type="ECO:0000256" key="10">
    <source>
        <dbReference type="SAM" id="MobiDB-lite"/>
    </source>
</evidence>
<feature type="modified residue" description="4-aspartylphosphate" evidence="9">
    <location>
        <position position="596"/>
    </location>
</feature>
<keyword evidence="14" id="KW-1185">Reference proteome</keyword>
<dbReference type="InterPro" id="IPR036890">
    <property type="entry name" value="HATPase_C_sf"/>
</dbReference>
<evidence type="ECO:0000313" key="14">
    <source>
        <dbReference type="Proteomes" id="UP001473063"/>
    </source>
</evidence>
<evidence type="ECO:0000256" key="1">
    <source>
        <dbReference type="ARBA" id="ARBA00000085"/>
    </source>
</evidence>
<dbReference type="InterPro" id="IPR011006">
    <property type="entry name" value="CheY-like_superfamily"/>
</dbReference>
<dbReference type="Pfam" id="PF02518">
    <property type="entry name" value="HATPase_c"/>
    <property type="match status" value="1"/>
</dbReference>
<dbReference type="Pfam" id="PF00072">
    <property type="entry name" value="Response_reg"/>
    <property type="match status" value="1"/>
</dbReference>
<dbReference type="EMBL" id="JBBMEJ010000004">
    <property type="protein sequence ID" value="MEQ2370269.1"/>
    <property type="molecule type" value="Genomic_DNA"/>
</dbReference>
<evidence type="ECO:0000256" key="3">
    <source>
        <dbReference type="ARBA" id="ARBA00018672"/>
    </source>
</evidence>
<evidence type="ECO:0000256" key="5">
    <source>
        <dbReference type="ARBA" id="ARBA00022679"/>
    </source>
</evidence>
<dbReference type="RefSeq" id="WP_349056202.1">
    <property type="nucleotide sequence ID" value="NZ_JBBMEJ010000004.1"/>
</dbReference>
<dbReference type="PROSITE" id="PS50109">
    <property type="entry name" value="HIS_KIN"/>
    <property type="match status" value="1"/>
</dbReference>